<proteinExistence type="predicted"/>
<dbReference type="EMBL" id="GBRH01225939">
    <property type="protein sequence ID" value="JAD71956.1"/>
    <property type="molecule type" value="Transcribed_RNA"/>
</dbReference>
<name>A0A0A9C8R1_ARUDO</name>
<reference evidence="2" key="1">
    <citation type="submission" date="2014-09" db="EMBL/GenBank/DDBJ databases">
        <authorList>
            <person name="Magalhaes I.L.F."/>
            <person name="Oliveira U."/>
            <person name="Santos F.R."/>
            <person name="Vidigal T.H.D.A."/>
            <person name="Brescovit A.D."/>
            <person name="Santos A.J."/>
        </authorList>
    </citation>
    <scope>NUCLEOTIDE SEQUENCE</scope>
    <source>
        <tissue evidence="2">Shoot tissue taken approximately 20 cm above the soil surface</tissue>
    </source>
</reference>
<dbReference type="AlphaFoldDB" id="A0A0A9C8R1"/>
<sequence>MKLSLKISILQCRNLMPSDSRYASRATKRQEEELNEHQALDLVQPARQVEAVKGKHKCKKPNCSRQERWITKATSGTKDHNMSSSGNSLARP</sequence>
<evidence type="ECO:0000256" key="1">
    <source>
        <dbReference type="SAM" id="MobiDB-lite"/>
    </source>
</evidence>
<feature type="compositionally biased region" description="Polar residues" evidence="1">
    <location>
        <begin position="72"/>
        <end position="92"/>
    </location>
</feature>
<protein>
    <submittedName>
        <fullName evidence="2">Uncharacterized protein</fullName>
    </submittedName>
</protein>
<evidence type="ECO:0000313" key="2">
    <source>
        <dbReference type="EMBL" id="JAD71956.1"/>
    </source>
</evidence>
<organism evidence="2">
    <name type="scientific">Arundo donax</name>
    <name type="common">Giant reed</name>
    <name type="synonym">Donax arundinaceus</name>
    <dbReference type="NCBI Taxonomy" id="35708"/>
    <lineage>
        <taxon>Eukaryota</taxon>
        <taxon>Viridiplantae</taxon>
        <taxon>Streptophyta</taxon>
        <taxon>Embryophyta</taxon>
        <taxon>Tracheophyta</taxon>
        <taxon>Spermatophyta</taxon>
        <taxon>Magnoliopsida</taxon>
        <taxon>Liliopsida</taxon>
        <taxon>Poales</taxon>
        <taxon>Poaceae</taxon>
        <taxon>PACMAD clade</taxon>
        <taxon>Arundinoideae</taxon>
        <taxon>Arundineae</taxon>
        <taxon>Arundo</taxon>
    </lineage>
</organism>
<reference evidence="2" key="2">
    <citation type="journal article" date="2015" name="Data Brief">
        <title>Shoot transcriptome of the giant reed, Arundo donax.</title>
        <authorList>
            <person name="Barrero R.A."/>
            <person name="Guerrero F.D."/>
            <person name="Moolhuijzen P."/>
            <person name="Goolsby J.A."/>
            <person name="Tidwell J."/>
            <person name="Bellgard S.E."/>
            <person name="Bellgard M.I."/>
        </authorList>
    </citation>
    <scope>NUCLEOTIDE SEQUENCE</scope>
    <source>
        <tissue evidence="2">Shoot tissue taken approximately 20 cm above the soil surface</tissue>
    </source>
</reference>
<accession>A0A0A9C8R1</accession>
<feature type="region of interest" description="Disordered" evidence="1">
    <location>
        <begin position="70"/>
        <end position="92"/>
    </location>
</feature>